<evidence type="ECO:0000256" key="2">
    <source>
        <dbReference type="ARBA" id="ARBA00005641"/>
    </source>
</evidence>
<dbReference type="AlphaFoldDB" id="A0A8H7QXV1"/>
<dbReference type="EC" id="3.2.1.78" evidence="3"/>
<dbReference type="Pfam" id="PF26410">
    <property type="entry name" value="GH5_mannosidase"/>
    <property type="match status" value="1"/>
</dbReference>
<dbReference type="Gene3D" id="3.20.20.80">
    <property type="entry name" value="Glycosidases"/>
    <property type="match status" value="1"/>
</dbReference>
<gene>
    <name evidence="8" type="ORF">INT46_009237</name>
</gene>
<keyword evidence="4" id="KW-0378">Hydrolase</keyword>
<evidence type="ECO:0000256" key="3">
    <source>
        <dbReference type="ARBA" id="ARBA00012706"/>
    </source>
</evidence>
<dbReference type="InterPro" id="IPR001547">
    <property type="entry name" value="Glyco_hydro_5"/>
</dbReference>
<evidence type="ECO:0000256" key="1">
    <source>
        <dbReference type="ARBA" id="ARBA00001678"/>
    </source>
</evidence>
<protein>
    <recommendedName>
        <fullName evidence="3">mannan endo-1,4-beta-mannosidase</fullName>
        <ecNumber evidence="3">3.2.1.78</ecNumber>
    </recommendedName>
</protein>
<evidence type="ECO:0000256" key="4">
    <source>
        <dbReference type="ARBA" id="ARBA00022801"/>
    </source>
</evidence>
<dbReference type="PANTHER" id="PTHR31451:SF40">
    <property type="entry name" value="GLYCOSIDE HYDROLASE FAMILY 5 DOMAIN-CONTAINING PROTEIN"/>
    <property type="match status" value="1"/>
</dbReference>
<comment type="catalytic activity">
    <reaction evidence="1">
        <text>Random hydrolysis of (1-&gt;4)-beta-D-mannosidic linkages in mannans, galactomannans and glucomannans.</text>
        <dbReference type="EC" id="3.2.1.78"/>
    </reaction>
</comment>
<accession>A0A8H7QXV1</accession>
<sequence>MLIKSSISVAILGLLVQVSYAKAVVEKHDKKDSFVKATDTGFTLNGEPYFIRGVNYWHGINMGSTDGGNRTRLDLELDQLAAMGVNNVRIVTSTEGPDGGPFRMRPALMDSPGKYSEKIFEGLDYFIDALGKRNMTAVGMYQVDFSVTQEATLGNFWHWSGGFAQYINWITGESIPYPTNNPYTYDEFTTFTARFFNDTSIAKKVDPLFKASIKKIQKRKNTINGKIYSEDPTIMTWEIANEPQSAPASWFNDVAKFIKKNAPNQLVTSGIESKLDEQDFINAHGSKYIDYCTSHLWVENWGFYDPFKKDGLQEALDYAKNYISTRAEWAKRVKKPIVMEEYGMARDAWKQPKSMWAKWDPETTTEHKDEYYNYMLGEIYKVIEAGGPYAGSNFWAYGGVGRPYFDPNQYGMYWLGDPPHEPRGWYSVYDVDSTVDVIKKQYTKLSEFEKK</sequence>
<keyword evidence="6" id="KW-0732">Signal</keyword>
<proteinExistence type="inferred from homology"/>
<evidence type="ECO:0000313" key="9">
    <source>
        <dbReference type="Proteomes" id="UP000650833"/>
    </source>
</evidence>
<name>A0A8H7QXV1_9FUNG</name>
<evidence type="ECO:0000313" key="8">
    <source>
        <dbReference type="EMBL" id="KAG2200260.1"/>
    </source>
</evidence>
<dbReference type="PANTHER" id="PTHR31451">
    <property type="match status" value="1"/>
</dbReference>
<dbReference type="Proteomes" id="UP000650833">
    <property type="component" value="Unassembled WGS sequence"/>
</dbReference>
<organism evidence="8 9">
    <name type="scientific">Mucor plumbeus</name>
    <dbReference type="NCBI Taxonomy" id="97098"/>
    <lineage>
        <taxon>Eukaryota</taxon>
        <taxon>Fungi</taxon>
        <taxon>Fungi incertae sedis</taxon>
        <taxon>Mucoromycota</taxon>
        <taxon>Mucoromycotina</taxon>
        <taxon>Mucoromycetes</taxon>
        <taxon>Mucorales</taxon>
        <taxon>Mucorineae</taxon>
        <taxon>Mucoraceae</taxon>
        <taxon>Mucor</taxon>
    </lineage>
</organism>
<dbReference type="SUPFAM" id="SSF51445">
    <property type="entry name" value="(Trans)glycosidases"/>
    <property type="match status" value="1"/>
</dbReference>
<feature type="signal peptide" evidence="6">
    <location>
        <begin position="1"/>
        <end position="21"/>
    </location>
</feature>
<feature type="chain" id="PRO_5034447443" description="mannan endo-1,4-beta-mannosidase" evidence="6">
    <location>
        <begin position="22"/>
        <end position="451"/>
    </location>
</feature>
<evidence type="ECO:0000259" key="7">
    <source>
        <dbReference type="Pfam" id="PF26410"/>
    </source>
</evidence>
<evidence type="ECO:0000256" key="5">
    <source>
        <dbReference type="ARBA" id="ARBA00023295"/>
    </source>
</evidence>
<dbReference type="GO" id="GO:0016985">
    <property type="term" value="F:mannan endo-1,4-beta-mannosidase activity"/>
    <property type="evidence" value="ECO:0007669"/>
    <property type="project" value="UniProtKB-EC"/>
</dbReference>
<evidence type="ECO:0000256" key="6">
    <source>
        <dbReference type="SAM" id="SignalP"/>
    </source>
</evidence>
<keyword evidence="9" id="KW-1185">Reference proteome</keyword>
<feature type="domain" description="Glycoside hydrolase family 5" evidence="7">
    <location>
        <begin position="33"/>
        <end position="449"/>
    </location>
</feature>
<keyword evidence="5" id="KW-0326">Glycosidase</keyword>
<comment type="similarity">
    <text evidence="2">Belongs to the glycosyl hydrolase 5 (cellulase A) family.</text>
</comment>
<dbReference type="EMBL" id="JAEPRC010000322">
    <property type="protein sequence ID" value="KAG2200260.1"/>
    <property type="molecule type" value="Genomic_DNA"/>
</dbReference>
<comment type="caution">
    <text evidence="8">The sequence shown here is derived from an EMBL/GenBank/DDBJ whole genome shotgun (WGS) entry which is preliminary data.</text>
</comment>
<reference evidence="8" key="1">
    <citation type="submission" date="2020-12" db="EMBL/GenBank/DDBJ databases">
        <title>Metabolic potential, ecology and presence of endohyphal bacteria is reflected in genomic diversity of Mucoromycotina.</title>
        <authorList>
            <person name="Muszewska A."/>
            <person name="Okrasinska A."/>
            <person name="Steczkiewicz K."/>
            <person name="Drgas O."/>
            <person name="Orlowska M."/>
            <person name="Perlinska-Lenart U."/>
            <person name="Aleksandrzak-Piekarczyk T."/>
            <person name="Szatraj K."/>
            <person name="Zielenkiewicz U."/>
            <person name="Pilsyk S."/>
            <person name="Malc E."/>
            <person name="Mieczkowski P."/>
            <person name="Kruszewska J.S."/>
            <person name="Biernat P."/>
            <person name="Pawlowska J."/>
        </authorList>
    </citation>
    <scope>NUCLEOTIDE SEQUENCE</scope>
    <source>
        <strain evidence="8">CBS 226.32</strain>
    </source>
</reference>
<dbReference type="InterPro" id="IPR045053">
    <property type="entry name" value="MAN-like"/>
</dbReference>
<dbReference type="InterPro" id="IPR017853">
    <property type="entry name" value="GH"/>
</dbReference>
<dbReference type="OrthoDB" id="406631at2759"/>